<dbReference type="InterPro" id="IPR036388">
    <property type="entry name" value="WH-like_DNA-bd_sf"/>
</dbReference>
<dbReference type="Pfam" id="PF00196">
    <property type="entry name" value="GerE"/>
    <property type="match status" value="1"/>
</dbReference>
<dbReference type="PANTHER" id="PTHR44688">
    <property type="entry name" value="DNA-BINDING TRANSCRIPTIONAL ACTIVATOR DEVR_DOSR"/>
    <property type="match status" value="1"/>
</dbReference>
<keyword evidence="1" id="KW-0805">Transcription regulation</keyword>
<reference evidence="6" key="1">
    <citation type="journal article" date="2014" name="Genome Announc.">
        <title>Complete Genome Sequence of the Highly Transformable Pseudomonas stutzeri Strain 28a24.</title>
        <authorList>
            <person name="Smith B.A."/>
            <person name="Dougherty K.M."/>
            <person name="Baltrus D.A."/>
        </authorList>
    </citation>
    <scope>NUCLEOTIDE SEQUENCE [LARGE SCALE GENOMIC DNA]</scope>
    <source>
        <strain evidence="6">28a24</strain>
    </source>
</reference>
<dbReference type="PATRIC" id="fig|316.77.peg.2954"/>
<reference evidence="5 6" key="2">
    <citation type="submission" date="2014-03" db="EMBL/GenBank/DDBJ databases">
        <authorList>
            <person name="Baltrus D."/>
            <person name="Dougherty K."/>
        </authorList>
    </citation>
    <scope>NUCLEOTIDE SEQUENCE</scope>
    <source>
        <strain evidence="5 6">28a24</strain>
    </source>
</reference>
<dbReference type="KEGG" id="pstt:CH92_14765"/>
<evidence type="ECO:0000259" key="4">
    <source>
        <dbReference type="PROSITE" id="PS50043"/>
    </source>
</evidence>
<dbReference type="OrthoDB" id="343383at2"/>
<dbReference type="EMBL" id="CP007441">
    <property type="protein sequence ID" value="AHL76285.1"/>
    <property type="molecule type" value="Genomic_DNA"/>
</dbReference>
<protein>
    <submittedName>
        <fullName evidence="5">LuxR family transcriptional regulator</fullName>
    </submittedName>
</protein>
<dbReference type="PANTHER" id="PTHR44688:SF16">
    <property type="entry name" value="DNA-BINDING TRANSCRIPTIONAL ACTIVATOR DEVR_DOSR"/>
    <property type="match status" value="1"/>
</dbReference>
<dbReference type="GO" id="GO:0003677">
    <property type="term" value="F:DNA binding"/>
    <property type="evidence" value="ECO:0007669"/>
    <property type="project" value="UniProtKB-KW"/>
</dbReference>
<organism evidence="5 6">
    <name type="scientific">Stutzerimonas stutzeri</name>
    <name type="common">Pseudomonas stutzeri</name>
    <dbReference type="NCBI Taxonomy" id="316"/>
    <lineage>
        <taxon>Bacteria</taxon>
        <taxon>Pseudomonadati</taxon>
        <taxon>Pseudomonadota</taxon>
        <taxon>Gammaproteobacteria</taxon>
        <taxon>Pseudomonadales</taxon>
        <taxon>Pseudomonadaceae</taxon>
        <taxon>Stutzerimonas</taxon>
    </lineage>
</organism>
<evidence type="ECO:0000313" key="5">
    <source>
        <dbReference type="EMBL" id="AHL76285.1"/>
    </source>
</evidence>
<dbReference type="SUPFAM" id="SSF46894">
    <property type="entry name" value="C-terminal effector domain of the bipartite response regulators"/>
    <property type="match status" value="1"/>
</dbReference>
<evidence type="ECO:0000256" key="3">
    <source>
        <dbReference type="ARBA" id="ARBA00023163"/>
    </source>
</evidence>
<dbReference type="RefSeq" id="WP_025242488.1">
    <property type="nucleotide sequence ID" value="NZ_CP007441.1"/>
</dbReference>
<keyword evidence="3" id="KW-0804">Transcription</keyword>
<dbReference type="PROSITE" id="PS50043">
    <property type="entry name" value="HTH_LUXR_2"/>
    <property type="match status" value="1"/>
</dbReference>
<accession>W8R071</accession>
<keyword evidence="2" id="KW-0238">DNA-binding</keyword>
<evidence type="ECO:0000313" key="6">
    <source>
        <dbReference type="Proteomes" id="UP000019522"/>
    </source>
</evidence>
<dbReference type="AlphaFoldDB" id="W8R071"/>
<dbReference type="InterPro" id="IPR016032">
    <property type="entry name" value="Sig_transdc_resp-reg_C-effctor"/>
</dbReference>
<gene>
    <name evidence="5" type="ORF">CH92_14765</name>
</gene>
<evidence type="ECO:0000256" key="1">
    <source>
        <dbReference type="ARBA" id="ARBA00023015"/>
    </source>
</evidence>
<dbReference type="SMART" id="SM00421">
    <property type="entry name" value="HTH_LUXR"/>
    <property type="match status" value="1"/>
</dbReference>
<dbReference type="CDD" id="cd06170">
    <property type="entry name" value="LuxR_C_like"/>
    <property type="match status" value="1"/>
</dbReference>
<dbReference type="PROSITE" id="PS00622">
    <property type="entry name" value="HTH_LUXR_1"/>
    <property type="match status" value="1"/>
</dbReference>
<proteinExistence type="predicted"/>
<sequence>MKAEDAITVSTLINAVNTDGLGAAIDSALAPLIDYDMSCAYLFRATTPAVLIHNGYRHSVPESTLNAYLRGGYLLDPFYVACMNDHPAGLWRMSDLAPDSFFSSGYSISKDIHPCVSSHHGTSIEEIGFIIPIRPQVAAVYSLMKGLENGGFQDDEMDAIAHLAPILNALFELQYRPGQGEPQASAAPSSPGEDAFIQMLQGQLTEAQSHIAKLILQGHSNASIADKLNISEGTVKVHKHNIYQRLNISTHAELFRLFISYLTGDSPGASD</sequence>
<dbReference type="InterPro" id="IPR000792">
    <property type="entry name" value="Tscrpt_reg_LuxR_C"/>
</dbReference>
<evidence type="ECO:0000256" key="2">
    <source>
        <dbReference type="ARBA" id="ARBA00023125"/>
    </source>
</evidence>
<dbReference type="GO" id="GO:0006355">
    <property type="term" value="P:regulation of DNA-templated transcription"/>
    <property type="evidence" value="ECO:0007669"/>
    <property type="project" value="InterPro"/>
</dbReference>
<dbReference type="PRINTS" id="PR00038">
    <property type="entry name" value="HTHLUXR"/>
</dbReference>
<feature type="domain" description="HTH luxR-type" evidence="4">
    <location>
        <begin position="197"/>
        <end position="262"/>
    </location>
</feature>
<dbReference type="Gene3D" id="1.10.10.10">
    <property type="entry name" value="Winged helix-like DNA-binding domain superfamily/Winged helix DNA-binding domain"/>
    <property type="match status" value="1"/>
</dbReference>
<name>W8R071_STUST</name>
<dbReference type="Proteomes" id="UP000019522">
    <property type="component" value="Chromosome"/>
</dbReference>